<gene>
    <name evidence="5" type="primary">mutL</name>
    <name evidence="9" type="ORF">SAMN04488069_105285</name>
</gene>
<comment type="function">
    <text evidence="5">This protein is involved in the repair of mismatches in DNA. It is required for dam-dependent methyl-directed DNA mismatch repair. May act as a 'molecular matchmaker', a protein that promotes the formation of a stable complex between two or more DNA-binding proteins in an ATP-dependent manner without itself being part of a final effector complex.</text>
</comment>
<dbReference type="Gene3D" id="3.30.230.10">
    <property type="match status" value="1"/>
</dbReference>
<dbReference type="InterPro" id="IPR014790">
    <property type="entry name" value="MutL_C"/>
</dbReference>
<dbReference type="Pfam" id="PF01119">
    <property type="entry name" value="DNA_mis_repair"/>
    <property type="match status" value="1"/>
</dbReference>
<evidence type="ECO:0000256" key="3">
    <source>
        <dbReference type="ARBA" id="ARBA00022763"/>
    </source>
</evidence>
<dbReference type="FunFam" id="3.30.565.10:FF:000003">
    <property type="entry name" value="DNA mismatch repair endonuclease MutL"/>
    <property type="match status" value="1"/>
</dbReference>
<evidence type="ECO:0000259" key="8">
    <source>
        <dbReference type="SMART" id="SM01340"/>
    </source>
</evidence>
<evidence type="ECO:0000256" key="2">
    <source>
        <dbReference type="ARBA" id="ARBA00021975"/>
    </source>
</evidence>
<dbReference type="InterPro" id="IPR020568">
    <property type="entry name" value="Ribosomal_Su5_D2-typ_SF"/>
</dbReference>
<dbReference type="EMBL" id="FNOV01000005">
    <property type="protein sequence ID" value="SDY10105.1"/>
    <property type="molecule type" value="Genomic_DNA"/>
</dbReference>
<organism evidence="9 10">
    <name type="scientific">Hymenobacter psychrophilus</name>
    <dbReference type="NCBI Taxonomy" id="651662"/>
    <lineage>
        <taxon>Bacteria</taxon>
        <taxon>Pseudomonadati</taxon>
        <taxon>Bacteroidota</taxon>
        <taxon>Cytophagia</taxon>
        <taxon>Cytophagales</taxon>
        <taxon>Hymenobacteraceae</taxon>
        <taxon>Hymenobacter</taxon>
    </lineage>
</organism>
<dbReference type="Gene3D" id="3.30.1370.100">
    <property type="entry name" value="MutL, C-terminal domain, regulatory subdomain"/>
    <property type="match status" value="1"/>
</dbReference>
<dbReference type="InterPro" id="IPR036890">
    <property type="entry name" value="HATPase_C_sf"/>
</dbReference>
<dbReference type="InterPro" id="IPR020667">
    <property type="entry name" value="DNA_mismatch_repair_MutL"/>
</dbReference>
<keyword evidence="10" id="KW-1185">Reference proteome</keyword>
<dbReference type="PANTHER" id="PTHR10073">
    <property type="entry name" value="DNA MISMATCH REPAIR PROTEIN MLH, PMS, MUTL"/>
    <property type="match status" value="1"/>
</dbReference>
<keyword evidence="4 5" id="KW-0234">DNA repair</keyword>
<dbReference type="InterPro" id="IPR042121">
    <property type="entry name" value="MutL_C_regsub"/>
</dbReference>
<dbReference type="InterPro" id="IPR002099">
    <property type="entry name" value="MutL/Mlh/PMS"/>
</dbReference>
<evidence type="ECO:0000256" key="4">
    <source>
        <dbReference type="ARBA" id="ARBA00023204"/>
    </source>
</evidence>
<dbReference type="SUPFAM" id="SSF54211">
    <property type="entry name" value="Ribosomal protein S5 domain 2-like"/>
    <property type="match status" value="1"/>
</dbReference>
<dbReference type="GO" id="GO:0032300">
    <property type="term" value="C:mismatch repair complex"/>
    <property type="evidence" value="ECO:0007669"/>
    <property type="project" value="InterPro"/>
</dbReference>
<dbReference type="InterPro" id="IPR014762">
    <property type="entry name" value="DNA_mismatch_repair_CS"/>
</dbReference>
<reference evidence="10" key="1">
    <citation type="submission" date="2016-10" db="EMBL/GenBank/DDBJ databases">
        <authorList>
            <person name="Varghese N."/>
            <person name="Submissions S."/>
        </authorList>
    </citation>
    <scope>NUCLEOTIDE SEQUENCE [LARGE SCALE GENOMIC DNA]</scope>
    <source>
        <strain evidence="10">CGMCC 1.8975</strain>
    </source>
</reference>
<feature type="domain" description="DNA mismatch repair protein S5" evidence="8">
    <location>
        <begin position="233"/>
        <end position="351"/>
    </location>
</feature>
<feature type="domain" description="MutL C-terminal dimerisation" evidence="7">
    <location>
        <begin position="538"/>
        <end position="679"/>
    </location>
</feature>
<protein>
    <recommendedName>
        <fullName evidence="2 5">DNA mismatch repair protein MutL</fullName>
    </recommendedName>
</protein>
<dbReference type="GO" id="GO:0005524">
    <property type="term" value="F:ATP binding"/>
    <property type="evidence" value="ECO:0007669"/>
    <property type="project" value="InterPro"/>
</dbReference>
<evidence type="ECO:0000313" key="9">
    <source>
        <dbReference type="EMBL" id="SDY10105.1"/>
    </source>
</evidence>
<sequence length="720" mass="78719">MRTPDEARRFFYLTVPNSSLLPDKMPDIIQLLPEYLANQIAAGEVVQRPASAVKELLENAVDAGATQVQLIVKDAGKQLVQVVDNGAGMSPTDARMSLERHATSKIRTTDDLFRIRTLGFRGEALASIAAVAQVELRTKTRDQDTGTLLLVEGSQITSQQPVACPDGTSISMKNLFFNVPARRNFLKSNAVEMRHILDEFQHVALANPQIAFSLFQNDLEVFNLPAGKLGQRIVALLGNGYKEQLAQVEEETPFLTVRGFIGKPESAKKSRGDQFFFVNNRFIRSAYLNHAVLTAYEGLLPKDTHPFYVLFLDLDPKSIDINVHPTKTEIKFEDEKTVYAIVRSALKQSLGLHNMAPSLDFAGDVNFGAIRPLQRSGSEKNPFDDGPGSGRPDALAAAASAANQLANPRSASRSSSASAFERPLTPRPTEQAKQELEDFYRSLSRVNLPDVEHEATAAGVAVPKVPVTPLPAAAPAATPPAAAETVDPETGEVLPARPPENALEDQETASQQVAILPGTAAAPELPLRESSTGPGNKVLQLHQQYLLVPVKSGVMLIDQVAARERILFEQYAQALERDVSASQTLLFPRTITFTPQDFAILREVEDALRALGFRFTDFGRNTIAVEGIPADVPARDEKELLEGLIEQFRTGGSMKLDRREQMARALARRVAASAAGARLSEREMTTIVDKLFACTVPNYTPDGRRTIVMLELGQLRELFG</sequence>
<dbReference type="InterPro" id="IPR014721">
    <property type="entry name" value="Ribsml_uS5_D2-typ_fold_subgr"/>
</dbReference>
<dbReference type="InterPro" id="IPR038973">
    <property type="entry name" value="MutL/Mlh/Pms-like"/>
</dbReference>
<dbReference type="GO" id="GO:0140664">
    <property type="term" value="F:ATP-dependent DNA damage sensor activity"/>
    <property type="evidence" value="ECO:0007669"/>
    <property type="project" value="InterPro"/>
</dbReference>
<dbReference type="AlphaFoldDB" id="A0A1H3H4F5"/>
<evidence type="ECO:0000256" key="5">
    <source>
        <dbReference type="HAMAP-Rule" id="MF_00149"/>
    </source>
</evidence>
<dbReference type="Gene3D" id="3.30.1540.20">
    <property type="entry name" value="MutL, C-terminal domain, dimerisation subdomain"/>
    <property type="match status" value="1"/>
</dbReference>
<dbReference type="HAMAP" id="MF_00149">
    <property type="entry name" value="DNA_mis_repair"/>
    <property type="match status" value="1"/>
</dbReference>
<dbReference type="Proteomes" id="UP000199249">
    <property type="component" value="Unassembled WGS sequence"/>
</dbReference>
<dbReference type="SUPFAM" id="SSF118116">
    <property type="entry name" value="DNA mismatch repair protein MutL"/>
    <property type="match status" value="1"/>
</dbReference>
<dbReference type="SMART" id="SM01340">
    <property type="entry name" value="DNA_mis_repair"/>
    <property type="match status" value="1"/>
</dbReference>
<dbReference type="Gene3D" id="3.30.565.10">
    <property type="entry name" value="Histidine kinase-like ATPase, C-terminal domain"/>
    <property type="match status" value="1"/>
</dbReference>
<dbReference type="SUPFAM" id="SSF55874">
    <property type="entry name" value="ATPase domain of HSP90 chaperone/DNA topoisomerase II/histidine kinase"/>
    <property type="match status" value="1"/>
</dbReference>
<dbReference type="SMART" id="SM00853">
    <property type="entry name" value="MutL_C"/>
    <property type="match status" value="1"/>
</dbReference>
<evidence type="ECO:0000256" key="1">
    <source>
        <dbReference type="ARBA" id="ARBA00006082"/>
    </source>
</evidence>
<dbReference type="PROSITE" id="PS00058">
    <property type="entry name" value="DNA_MISMATCH_REPAIR_1"/>
    <property type="match status" value="1"/>
</dbReference>
<feature type="compositionally biased region" description="Low complexity" evidence="6">
    <location>
        <begin position="394"/>
        <end position="419"/>
    </location>
</feature>
<evidence type="ECO:0000313" key="10">
    <source>
        <dbReference type="Proteomes" id="UP000199249"/>
    </source>
</evidence>
<dbReference type="Pfam" id="PF13589">
    <property type="entry name" value="HATPase_c_3"/>
    <property type="match status" value="1"/>
</dbReference>
<dbReference type="STRING" id="651662.SAMN04488069_105285"/>
<dbReference type="InterPro" id="IPR042120">
    <property type="entry name" value="MutL_C_dimsub"/>
</dbReference>
<dbReference type="Pfam" id="PF08676">
    <property type="entry name" value="MutL_C"/>
    <property type="match status" value="1"/>
</dbReference>
<dbReference type="PANTHER" id="PTHR10073:SF12">
    <property type="entry name" value="DNA MISMATCH REPAIR PROTEIN MLH1"/>
    <property type="match status" value="1"/>
</dbReference>
<name>A0A1H3H4F5_9BACT</name>
<proteinExistence type="inferred from homology"/>
<dbReference type="InterPro" id="IPR013507">
    <property type="entry name" value="DNA_mismatch_S5_2-like"/>
</dbReference>
<dbReference type="InterPro" id="IPR037198">
    <property type="entry name" value="MutL_C_sf"/>
</dbReference>
<evidence type="ECO:0000259" key="7">
    <source>
        <dbReference type="SMART" id="SM00853"/>
    </source>
</evidence>
<dbReference type="GO" id="GO:0016887">
    <property type="term" value="F:ATP hydrolysis activity"/>
    <property type="evidence" value="ECO:0007669"/>
    <property type="project" value="InterPro"/>
</dbReference>
<accession>A0A1H3H4F5</accession>
<keyword evidence="3 5" id="KW-0227">DNA damage</keyword>
<dbReference type="GO" id="GO:0030983">
    <property type="term" value="F:mismatched DNA binding"/>
    <property type="evidence" value="ECO:0007669"/>
    <property type="project" value="InterPro"/>
</dbReference>
<feature type="region of interest" description="Disordered" evidence="6">
    <location>
        <begin position="374"/>
        <end position="431"/>
    </location>
</feature>
<evidence type="ECO:0000256" key="6">
    <source>
        <dbReference type="SAM" id="MobiDB-lite"/>
    </source>
</evidence>
<dbReference type="CDD" id="cd16926">
    <property type="entry name" value="HATPase_MutL-MLH-PMS-like"/>
    <property type="match status" value="1"/>
</dbReference>
<dbReference type="NCBIfam" id="TIGR00585">
    <property type="entry name" value="mutl"/>
    <property type="match status" value="1"/>
</dbReference>
<comment type="similarity">
    <text evidence="1 5">Belongs to the DNA mismatch repair MutL/HexB family.</text>
</comment>
<dbReference type="GO" id="GO:0006298">
    <property type="term" value="P:mismatch repair"/>
    <property type="evidence" value="ECO:0007669"/>
    <property type="project" value="UniProtKB-UniRule"/>
</dbReference>
<dbReference type="CDD" id="cd00782">
    <property type="entry name" value="MutL_Trans"/>
    <property type="match status" value="1"/>
</dbReference>